<evidence type="ECO:0000313" key="2">
    <source>
        <dbReference type="EMBL" id="MFC6036480.1"/>
    </source>
</evidence>
<feature type="transmembrane region" description="Helical" evidence="1">
    <location>
        <begin position="90"/>
        <end position="111"/>
    </location>
</feature>
<dbReference type="Proteomes" id="UP001596116">
    <property type="component" value="Unassembled WGS sequence"/>
</dbReference>
<keyword evidence="3" id="KW-1185">Reference proteome</keyword>
<keyword evidence="1" id="KW-0812">Transmembrane</keyword>
<evidence type="ECO:0000313" key="3">
    <source>
        <dbReference type="Proteomes" id="UP001596116"/>
    </source>
</evidence>
<gene>
    <name evidence="2" type="ORF">ACFMB1_13065</name>
</gene>
<organism evidence="2 3">
    <name type="scientific">Hyphococcus aureus</name>
    <dbReference type="NCBI Taxonomy" id="2666033"/>
    <lineage>
        <taxon>Bacteria</taxon>
        <taxon>Pseudomonadati</taxon>
        <taxon>Pseudomonadota</taxon>
        <taxon>Alphaproteobacteria</taxon>
        <taxon>Parvularculales</taxon>
        <taxon>Parvularculaceae</taxon>
        <taxon>Hyphococcus</taxon>
    </lineage>
</organism>
<dbReference type="RefSeq" id="WP_379882283.1">
    <property type="nucleotide sequence ID" value="NZ_JBHPON010000002.1"/>
</dbReference>
<reference evidence="2 3" key="1">
    <citation type="submission" date="2024-09" db="EMBL/GenBank/DDBJ databases">
        <authorList>
            <person name="Zhang Z.-H."/>
        </authorList>
    </citation>
    <scope>NUCLEOTIDE SEQUENCE [LARGE SCALE GENOMIC DNA]</scope>
    <source>
        <strain evidence="2 3">HHTR114</strain>
    </source>
</reference>
<protein>
    <submittedName>
        <fullName evidence="2">Uncharacterized protein</fullName>
    </submittedName>
</protein>
<comment type="caution">
    <text evidence="2">The sequence shown here is derived from an EMBL/GenBank/DDBJ whole genome shotgun (WGS) entry which is preliminary data.</text>
</comment>
<accession>A0ABW1KYN0</accession>
<dbReference type="EMBL" id="JBHPON010000002">
    <property type="protein sequence ID" value="MFC6036480.1"/>
    <property type="molecule type" value="Genomic_DNA"/>
</dbReference>
<evidence type="ECO:0000256" key="1">
    <source>
        <dbReference type="SAM" id="Phobius"/>
    </source>
</evidence>
<sequence length="120" mass="13754">MSESHAVSGDEEINWFWEEMEGDVLATLTADQRIAIENAVRKSAAHAQPADMRIYLGKYFIRIIAGKERRNKARQKQDLKNNPFFASKNIPVLIIFSIFWIPSVLYIVAFLKSVLKNLIS</sequence>
<keyword evidence="1" id="KW-0472">Membrane</keyword>
<name>A0ABW1KYN0_9PROT</name>
<proteinExistence type="predicted"/>
<keyword evidence="1" id="KW-1133">Transmembrane helix</keyword>